<dbReference type="AlphaFoldDB" id="A0A4R6SGH9"/>
<evidence type="ECO:0000313" key="3">
    <source>
        <dbReference type="EMBL" id="TDQ00620.1"/>
    </source>
</evidence>
<accession>A0A4R6SGH9</accession>
<sequence>MNSPSSPANPAEHRETLLCAALAAADAGHFVFPLAPMSKKPAFRRWQGAATRSGDLIREQWARRPFNIGIACEPSGLYVIDLDDGHGHQPPPGSEGAAHGRDVLTRLAAAAGEPYPSDTFTVTTPTNGEHLYFAMPAGHAKLRNTVGRLGWRIDTRGIGGYVVAAGSVRPGGSYVVTNNASITRLPQWLLAKLTTQPLDEPGRIPLPHAAPIQRMDAYVAHVAHNVRHAEPGTRHHTLNLAAYTLGRLVGGGELPHHQAVAVLNEAAAAHLGVDEWTLAEAKRTIHDGLAAGIKHPRELSSQPTTRPESHQRHRSTKERHR</sequence>
<protein>
    <submittedName>
        <fullName evidence="3">Bifunctional DNA primase/polymerase-like protein</fullName>
    </submittedName>
</protein>
<dbReference type="SMART" id="SM00943">
    <property type="entry name" value="Prim-Pol"/>
    <property type="match status" value="1"/>
</dbReference>
<keyword evidence="4" id="KW-1185">Reference proteome</keyword>
<dbReference type="InterPro" id="IPR015330">
    <property type="entry name" value="DNA_primase/pol_bifunc_N"/>
</dbReference>
<evidence type="ECO:0000256" key="1">
    <source>
        <dbReference type="SAM" id="MobiDB-lite"/>
    </source>
</evidence>
<feature type="region of interest" description="Disordered" evidence="1">
    <location>
        <begin position="292"/>
        <end position="321"/>
    </location>
</feature>
<dbReference type="Pfam" id="PF09250">
    <property type="entry name" value="Prim-Pol"/>
    <property type="match status" value="1"/>
</dbReference>
<organism evidence="3 4">
    <name type="scientific">Labedaea rhizosphaerae</name>
    <dbReference type="NCBI Taxonomy" id="598644"/>
    <lineage>
        <taxon>Bacteria</taxon>
        <taxon>Bacillati</taxon>
        <taxon>Actinomycetota</taxon>
        <taxon>Actinomycetes</taxon>
        <taxon>Pseudonocardiales</taxon>
        <taxon>Pseudonocardiaceae</taxon>
        <taxon>Labedaea</taxon>
    </lineage>
</organism>
<dbReference type="EMBL" id="SNXZ01000002">
    <property type="protein sequence ID" value="TDQ00620.1"/>
    <property type="molecule type" value="Genomic_DNA"/>
</dbReference>
<feature type="domain" description="DNA primase/polymerase bifunctional N-terminal" evidence="2">
    <location>
        <begin position="21"/>
        <end position="189"/>
    </location>
</feature>
<dbReference type="CDD" id="cd04859">
    <property type="entry name" value="Prim_Pol"/>
    <property type="match status" value="1"/>
</dbReference>
<dbReference type="SUPFAM" id="SSF56747">
    <property type="entry name" value="Prim-pol domain"/>
    <property type="match status" value="1"/>
</dbReference>
<name>A0A4R6SGH9_LABRH</name>
<proteinExistence type="predicted"/>
<reference evidence="3 4" key="1">
    <citation type="submission" date="2019-03" db="EMBL/GenBank/DDBJ databases">
        <title>Genomic Encyclopedia of Type Strains, Phase IV (KMG-IV): sequencing the most valuable type-strain genomes for metagenomic binning, comparative biology and taxonomic classification.</title>
        <authorList>
            <person name="Goeker M."/>
        </authorList>
    </citation>
    <scope>NUCLEOTIDE SEQUENCE [LARGE SCALE GENOMIC DNA]</scope>
    <source>
        <strain evidence="3 4">DSM 45361</strain>
    </source>
</reference>
<evidence type="ECO:0000259" key="2">
    <source>
        <dbReference type="SMART" id="SM00943"/>
    </source>
</evidence>
<dbReference type="RefSeq" id="WP_243753984.1">
    <property type="nucleotide sequence ID" value="NZ_SNXZ01000002.1"/>
</dbReference>
<comment type="caution">
    <text evidence="3">The sequence shown here is derived from an EMBL/GenBank/DDBJ whole genome shotgun (WGS) entry which is preliminary data.</text>
</comment>
<feature type="compositionally biased region" description="Basic residues" evidence="1">
    <location>
        <begin position="311"/>
        <end position="321"/>
    </location>
</feature>
<gene>
    <name evidence="3" type="ORF">EV186_102481</name>
</gene>
<evidence type="ECO:0000313" key="4">
    <source>
        <dbReference type="Proteomes" id="UP000295444"/>
    </source>
</evidence>
<dbReference type="Proteomes" id="UP000295444">
    <property type="component" value="Unassembled WGS sequence"/>
</dbReference>